<feature type="compositionally biased region" description="Polar residues" evidence="1">
    <location>
        <begin position="240"/>
        <end position="262"/>
    </location>
</feature>
<feature type="region of interest" description="Disordered" evidence="1">
    <location>
        <begin position="1"/>
        <end position="33"/>
    </location>
</feature>
<feature type="compositionally biased region" description="Polar residues" evidence="1">
    <location>
        <begin position="1"/>
        <end position="10"/>
    </location>
</feature>
<dbReference type="Proteomes" id="UP001075354">
    <property type="component" value="Chromosome 11"/>
</dbReference>
<dbReference type="PANTHER" id="PTHR46579">
    <property type="entry name" value="F5/8 TYPE C DOMAIN-CONTAINING PROTEIN-RELATED"/>
    <property type="match status" value="1"/>
</dbReference>
<evidence type="ECO:0000313" key="2">
    <source>
        <dbReference type="EMBL" id="KAJ1522503.1"/>
    </source>
</evidence>
<dbReference type="PANTHER" id="PTHR46579:SF1">
    <property type="entry name" value="F5_8 TYPE C DOMAIN-CONTAINING PROTEIN"/>
    <property type="match status" value="1"/>
</dbReference>
<protein>
    <submittedName>
        <fullName evidence="2">Uncharacterized protein</fullName>
    </submittedName>
</protein>
<proteinExistence type="predicted"/>
<gene>
    <name evidence="2" type="ORF">ONE63_001693</name>
</gene>
<accession>A0AAV7XGC6</accession>
<evidence type="ECO:0000256" key="1">
    <source>
        <dbReference type="SAM" id="MobiDB-lite"/>
    </source>
</evidence>
<name>A0AAV7XGC6_9NEOP</name>
<dbReference type="AlphaFoldDB" id="A0AAV7XGC6"/>
<organism evidence="2 3">
    <name type="scientific">Megalurothrips usitatus</name>
    <name type="common">bean blossom thrips</name>
    <dbReference type="NCBI Taxonomy" id="439358"/>
    <lineage>
        <taxon>Eukaryota</taxon>
        <taxon>Metazoa</taxon>
        <taxon>Ecdysozoa</taxon>
        <taxon>Arthropoda</taxon>
        <taxon>Hexapoda</taxon>
        <taxon>Insecta</taxon>
        <taxon>Pterygota</taxon>
        <taxon>Neoptera</taxon>
        <taxon>Paraneoptera</taxon>
        <taxon>Thysanoptera</taxon>
        <taxon>Terebrantia</taxon>
        <taxon>Thripoidea</taxon>
        <taxon>Thripidae</taxon>
        <taxon>Megalurothrips</taxon>
    </lineage>
</organism>
<dbReference type="EMBL" id="JAPTSV010000011">
    <property type="protein sequence ID" value="KAJ1522503.1"/>
    <property type="molecule type" value="Genomic_DNA"/>
</dbReference>
<keyword evidence="3" id="KW-1185">Reference proteome</keyword>
<comment type="caution">
    <text evidence="2">The sequence shown here is derived from an EMBL/GenBank/DDBJ whole genome shotgun (WGS) entry which is preliminary data.</text>
</comment>
<evidence type="ECO:0000313" key="3">
    <source>
        <dbReference type="Proteomes" id="UP001075354"/>
    </source>
</evidence>
<feature type="region of interest" description="Disordered" evidence="1">
    <location>
        <begin position="240"/>
        <end position="311"/>
    </location>
</feature>
<feature type="region of interest" description="Disordered" evidence="1">
    <location>
        <begin position="139"/>
        <end position="182"/>
    </location>
</feature>
<feature type="compositionally biased region" description="Polar residues" evidence="1">
    <location>
        <begin position="22"/>
        <end position="33"/>
    </location>
</feature>
<feature type="compositionally biased region" description="Low complexity" evidence="1">
    <location>
        <begin position="278"/>
        <end position="294"/>
    </location>
</feature>
<sequence length="674" mass="74355">MYHTEANQSWLADHSTYEESDTSLPSDPNNVTTEELGHPLFQSSSIQVQNGKEKKCLGLNTVISIFSSKVHHTTSHAGISLREGDGDTPLILQKPHTTSVSPATSEYPECPVKSLDEELNDHDLHSMEEAECLAQSVSSFSPSECGNDRVSGTDADSESNDLLPTGGGSVSKGKSQTPIGLKSPLKASNAVVNQLQDNAAPVCEEELGEQLPPFLSTGTPESSVCDYEFYCMDVDEQTPSSASSVRSEFSPSQSESGNNRTESGSDDEDLPDNDDSNSSDGSPPDSSGPSSESESSSDSEDDGLNLNPPGLHDILQFTENCTKREAMAMVLSLAMRHNMDYIAVINLFTVLNTMLGRRINEVSPRIRQKLTFLAAVYIGDKDPDFSVLFKWFVQEANDLSTTGLLWMPDGVNAIRSTFHPTVCIADAKARCCVLNQSQHNGHSSCTFCNHVGVSLGGPCKFPLPGTEVLLGREERLFVVPEYESRTENTMRQQLLEAHATDLLVEGMKPGLGPVFNLRGFKLCDYCSPDDLHPIYEGVAKFHTTLLVTQCNLNEERQAIVTNRMRDIIHEDDLHVADQYLQRYVALFQEYFGVECMRFNVHMLLHMVEATRRWGPLWAQSTEGFESWNGKVKKKVRSPSCAIDQIVDRHLLTALVERLPHDLHLSERGTGEECN</sequence>
<reference evidence="2" key="1">
    <citation type="submission" date="2022-12" db="EMBL/GenBank/DDBJ databases">
        <title>Chromosome-level genome assembly of the bean flower thrips Megalurothrips usitatus.</title>
        <authorList>
            <person name="Ma L."/>
            <person name="Liu Q."/>
            <person name="Li H."/>
            <person name="Cai W."/>
        </authorList>
    </citation>
    <scope>NUCLEOTIDE SEQUENCE</scope>
    <source>
        <strain evidence="2">Cailab_2022a</strain>
    </source>
</reference>
<feature type="compositionally biased region" description="Acidic residues" evidence="1">
    <location>
        <begin position="264"/>
        <end position="277"/>
    </location>
</feature>